<dbReference type="AlphaFoldDB" id="A0A2P5ES58"/>
<dbReference type="FunFam" id="3.80.10.10:FF:000111">
    <property type="entry name" value="LRR receptor-like serine/threonine-protein kinase ERECTA"/>
    <property type="match status" value="1"/>
</dbReference>
<dbReference type="InterPro" id="IPR001611">
    <property type="entry name" value="Leu-rich_rpt"/>
</dbReference>
<dbReference type="Pfam" id="PF08263">
    <property type="entry name" value="LRRNT_2"/>
    <property type="match status" value="1"/>
</dbReference>
<keyword evidence="7" id="KW-0677">Repeat</keyword>
<evidence type="ECO:0000256" key="5">
    <source>
        <dbReference type="ARBA" id="ARBA00022692"/>
    </source>
</evidence>
<evidence type="ECO:0000259" key="13">
    <source>
        <dbReference type="Pfam" id="PF08263"/>
    </source>
</evidence>
<dbReference type="InterPro" id="IPR013210">
    <property type="entry name" value="LRR_N_plant-typ"/>
</dbReference>
<evidence type="ECO:0000256" key="2">
    <source>
        <dbReference type="ARBA" id="ARBA00009592"/>
    </source>
</evidence>
<evidence type="ECO:0000256" key="4">
    <source>
        <dbReference type="ARBA" id="ARBA00022614"/>
    </source>
</evidence>
<dbReference type="EMBL" id="JXTC01000106">
    <property type="protein sequence ID" value="PON88384.1"/>
    <property type="molecule type" value="Genomic_DNA"/>
</dbReference>
<feature type="transmembrane region" description="Helical" evidence="12">
    <location>
        <begin position="12"/>
        <end position="30"/>
    </location>
</feature>
<evidence type="ECO:0000313" key="14">
    <source>
        <dbReference type="EMBL" id="PON88384.1"/>
    </source>
</evidence>
<dbReference type="FunCoup" id="A0A2P5ES58">
    <property type="interactions" value="265"/>
</dbReference>
<dbReference type="Gene3D" id="3.80.10.10">
    <property type="entry name" value="Ribonuclease Inhibitor"/>
    <property type="match status" value="4"/>
</dbReference>
<protein>
    <submittedName>
        <fullName evidence="14">Leucine-rich repeat domain containing protein</fullName>
    </submittedName>
</protein>
<keyword evidence="15" id="KW-1185">Reference proteome</keyword>
<sequence length="1024" mass="114498">MGEFRSKNVNLIIFFFIVSHFLLLSHTLNFSTTSPLAFRCLPYQSSILLQLKQELMHKSPPLYDVDDNASYQKMETWRAGTDCCFWEGVMCDVATGHVVSLDLSNSRLQGPLSHNSSLFRLLQLQQLNLAFNNFSLSLIPTGFGQLSRLTHLNLSSSMFSGNIPLQFSSLSKLVSLDLSKNYDHTSSLMIVDLKELVQNMTFLRELHLDMVDLSLTQLQSLENLTLLTSLSLRRCSLQGNFPNKIFLLPEIQAVDLSFNENLAGSLPFHFDSKLVLLNLSWGNFSGKLPDSIGKLNSLRILDLSSCSFSGKIPSSLGNLSQLIHLDLSFNNFKGQLPFTLGNLKMLSVIDFTRAQITGEIPSSLGNLTQLKELALSDNCLSGQIPASLGHQKQLLILDLSSNRFDGAIPLSLSMLPSLNSLMLDNNMLTGSFDIHMNISSSQLKYLSLSRNMLSGQIPKLISKLESLRLLDLHSNNLSGIVELGNLTKLSFLDLSDNSFSVTKASTNSTYPKLIVIFLSSCNILEFPDFLKDQVHNVELLDLSNNKIEGKIPKWLYEVGIETLSLLNLSHNFISSWEQAPVILPWKVLKYLNLQSNSLQGLVVIPSLSTRYFFISKNNLTGRIPRLFCKLSYLQVLDVSNNHFTGKIPRCLSNFSNFLSVLNLRRNNFQGKIPENFVDGCNLSRLDLSHNNLHGNIPRCLAKCRKLEVLNLGHNQINDTFPFFLKKSQELRVLVLRSNKFFGPIWDPHKYLSFAKLRIIDLSFNNFSGPLPSGYFQSWTSMVEVNNSGLRYMVDRSGYYHDSVTVDKGSSEMDLVMVSNLWTAIDISNNRFEGELPNSMANLQALIVLNLSSNSFTGPIPSSFGNLTQLESLDLSNNKISGEIPPQFTRLTFLEYLNLSQNNLMGPIPQGGQIGTFPSSSFEGNSGLCGFPISRMCANEESPTSSNILETKSESRFDITWQQVLIGYACGAAIGVVIGCRFLWFPTIIDNVGAWKERQGRSKVTRKDLGYGSHRDEDGTYYVTS</sequence>
<evidence type="ECO:0000256" key="6">
    <source>
        <dbReference type="ARBA" id="ARBA00022729"/>
    </source>
</evidence>
<evidence type="ECO:0000256" key="12">
    <source>
        <dbReference type="SAM" id="Phobius"/>
    </source>
</evidence>
<dbReference type="SUPFAM" id="SSF52047">
    <property type="entry name" value="RNI-like"/>
    <property type="match status" value="1"/>
</dbReference>
<dbReference type="PANTHER" id="PTHR48004:SF59">
    <property type="entry name" value="LEUCINE-RICH REPEAT-CONTAINING N-TERMINAL PLANT-TYPE DOMAIN-CONTAINING PROTEIN"/>
    <property type="match status" value="1"/>
</dbReference>
<name>A0A2P5ES58_TREOI</name>
<dbReference type="OrthoDB" id="1394818at2759"/>
<organism evidence="14 15">
    <name type="scientific">Trema orientale</name>
    <name type="common">Charcoal tree</name>
    <name type="synonym">Celtis orientalis</name>
    <dbReference type="NCBI Taxonomy" id="63057"/>
    <lineage>
        <taxon>Eukaryota</taxon>
        <taxon>Viridiplantae</taxon>
        <taxon>Streptophyta</taxon>
        <taxon>Embryophyta</taxon>
        <taxon>Tracheophyta</taxon>
        <taxon>Spermatophyta</taxon>
        <taxon>Magnoliopsida</taxon>
        <taxon>eudicotyledons</taxon>
        <taxon>Gunneridae</taxon>
        <taxon>Pentapetalae</taxon>
        <taxon>rosids</taxon>
        <taxon>fabids</taxon>
        <taxon>Rosales</taxon>
        <taxon>Cannabaceae</taxon>
        <taxon>Trema</taxon>
    </lineage>
</organism>
<dbReference type="FunFam" id="3.80.10.10:FF:000095">
    <property type="entry name" value="LRR receptor-like serine/threonine-protein kinase GSO1"/>
    <property type="match status" value="2"/>
</dbReference>
<feature type="transmembrane region" description="Helical" evidence="12">
    <location>
        <begin position="964"/>
        <end position="983"/>
    </location>
</feature>
<keyword evidence="5 12" id="KW-0812">Transmembrane</keyword>
<keyword evidence="6" id="KW-0732">Signal</keyword>
<proteinExistence type="inferred from homology"/>
<accession>A0A2P5ES58</accession>
<dbReference type="Pfam" id="PF13855">
    <property type="entry name" value="LRR_8"/>
    <property type="match status" value="2"/>
</dbReference>
<reference evidence="15" key="1">
    <citation type="submission" date="2016-06" db="EMBL/GenBank/DDBJ databases">
        <title>Parallel loss of symbiosis genes in relatives of nitrogen-fixing non-legume Parasponia.</title>
        <authorList>
            <person name="Van Velzen R."/>
            <person name="Holmer R."/>
            <person name="Bu F."/>
            <person name="Rutten L."/>
            <person name="Van Zeijl A."/>
            <person name="Liu W."/>
            <person name="Santuari L."/>
            <person name="Cao Q."/>
            <person name="Sharma T."/>
            <person name="Shen D."/>
            <person name="Roswanjaya Y."/>
            <person name="Wardhani T."/>
            <person name="Kalhor M.S."/>
            <person name="Jansen J."/>
            <person name="Van den Hoogen J."/>
            <person name="Gungor B."/>
            <person name="Hartog M."/>
            <person name="Hontelez J."/>
            <person name="Verver J."/>
            <person name="Yang W.-C."/>
            <person name="Schijlen E."/>
            <person name="Repin R."/>
            <person name="Schilthuizen M."/>
            <person name="Schranz E."/>
            <person name="Heidstra R."/>
            <person name="Miyata K."/>
            <person name="Fedorova E."/>
            <person name="Kohlen W."/>
            <person name="Bisseling T."/>
            <person name="Smit S."/>
            <person name="Geurts R."/>
        </authorList>
    </citation>
    <scope>NUCLEOTIDE SEQUENCE [LARGE SCALE GENOMIC DNA]</scope>
    <source>
        <strain evidence="15">cv. RG33-2</strain>
    </source>
</reference>
<keyword evidence="10" id="KW-0675">Receptor</keyword>
<evidence type="ECO:0000256" key="7">
    <source>
        <dbReference type="ARBA" id="ARBA00022737"/>
    </source>
</evidence>
<gene>
    <name evidence="14" type="ORF">TorRG33x02_157500</name>
</gene>
<dbReference type="InterPro" id="IPR003591">
    <property type="entry name" value="Leu-rich_rpt_typical-subtyp"/>
</dbReference>
<dbReference type="SMART" id="SM00369">
    <property type="entry name" value="LRR_TYP"/>
    <property type="match status" value="11"/>
</dbReference>
<dbReference type="PROSITE" id="PS51450">
    <property type="entry name" value="LRR"/>
    <property type="match status" value="2"/>
</dbReference>
<comment type="caution">
    <text evidence="14">The sequence shown here is derived from an EMBL/GenBank/DDBJ whole genome shotgun (WGS) entry which is preliminary data.</text>
</comment>
<evidence type="ECO:0000256" key="8">
    <source>
        <dbReference type="ARBA" id="ARBA00022989"/>
    </source>
</evidence>
<dbReference type="GO" id="GO:0005886">
    <property type="term" value="C:plasma membrane"/>
    <property type="evidence" value="ECO:0007669"/>
    <property type="project" value="UniProtKB-SubCell"/>
</dbReference>
<evidence type="ECO:0000256" key="10">
    <source>
        <dbReference type="ARBA" id="ARBA00023170"/>
    </source>
</evidence>
<dbReference type="InterPro" id="IPR032675">
    <property type="entry name" value="LRR_dom_sf"/>
</dbReference>
<dbReference type="InterPro" id="IPR052941">
    <property type="entry name" value="StomDev_PlantInt_Reg"/>
</dbReference>
<dbReference type="SUPFAM" id="SSF52058">
    <property type="entry name" value="L domain-like"/>
    <property type="match status" value="2"/>
</dbReference>
<dbReference type="STRING" id="63057.A0A2P5ES58"/>
<keyword evidence="3" id="KW-1003">Cell membrane</keyword>
<dbReference type="InParanoid" id="A0A2P5ES58"/>
<comment type="subcellular location">
    <subcellularLocation>
        <location evidence="1">Cell membrane</location>
        <topology evidence="1">Single-pass type I membrane protein</topology>
    </subcellularLocation>
</comment>
<dbReference type="Pfam" id="PF00560">
    <property type="entry name" value="LRR_1"/>
    <property type="match status" value="9"/>
</dbReference>
<evidence type="ECO:0000256" key="1">
    <source>
        <dbReference type="ARBA" id="ARBA00004251"/>
    </source>
</evidence>
<dbReference type="Proteomes" id="UP000237000">
    <property type="component" value="Unassembled WGS sequence"/>
</dbReference>
<keyword evidence="11" id="KW-0325">Glycoprotein</keyword>
<dbReference type="PRINTS" id="PR00019">
    <property type="entry name" value="LEURICHRPT"/>
</dbReference>
<dbReference type="PANTHER" id="PTHR48004">
    <property type="entry name" value="OS01G0149700 PROTEIN"/>
    <property type="match status" value="1"/>
</dbReference>
<feature type="domain" description="Leucine-rich repeat-containing N-terminal plant-type" evidence="13">
    <location>
        <begin position="47"/>
        <end position="92"/>
    </location>
</feature>
<evidence type="ECO:0000256" key="11">
    <source>
        <dbReference type="ARBA" id="ARBA00023180"/>
    </source>
</evidence>
<evidence type="ECO:0000313" key="15">
    <source>
        <dbReference type="Proteomes" id="UP000237000"/>
    </source>
</evidence>
<evidence type="ECO:0000256" key="9">
    <source>
        <dbReference type="ARBA" id="ARBA00023136"/>
    </source>
</evidence>
<keyword evidence="4" id="KW-0433">Leucine-rich repeat</keyword>
<keyword evidence="8 12" id="KW-1133">Transmembrane helix</keyword>
<comment type="similarity">
    <text evidence="2">Belongs to the RLP family.</text>
</comment>
<evidence type="ECO:0000256" key="3">
    <source>
        <dbReference type="ARBA" id="ARBA00022475"/>
    </source>
</evidence>
<keyword evidence="9 12" id="KW-0472">Membrane</keyword>